<sequence>MIRCACSCISPPCLSLWERWLSEAKTERGN</sequence>
<dbReference type="EMBL" id="BK015624">
    <property type="protein sequence ID" value="DAE16426.1"/>
    <property type="molecule type" value="Genomic_DNA"/>
</dbReference>
<organism evidence="1">
    <name type="scientific">Myoviridae sp. ctVCj30</name>
    <dbReference type="NCBI Taxonomy" id="2825117"/>
    <lineage>
        <taxon>Viruses</taxon>
        <taxon>Duplodnaviria</taxon>
        <taxon>Heunggongvirae</taxon>
        <taxon>Uroviricota</taxon>
        <taxon>Caudoviricetes</taxon>
    </lineage>
</organism>
<name>A0A8S5QBV2_9CAUD</name>
<accession>A0A8S5QBV2</accession>
<protein>
    <submittedName>
        <fullName evidence="1">Uncharacterized protein</fullName>
    </submittedName>
</protein>
<proteinExistence type="predicted"/>
<evidence type="ECO:0000313" key="1">
    <source>
        <dbReference type="EMBL" id="DAE16426.1"/>
    </source>
</evidence>
<reference evidence="1" key="1">
    <citation type="journal article" date="2021" name="Proc. Natl. Acad. Sci. U.S.A.">
        <title>A Catalog of Tens of Thousands of Viruses from Human Metagenomes Reveals Hidden Associations with Chronic Diseases.</title>
        <authorList>
            <person name="Tisza M.J."/>
            <person name="Buck C.B."/>
        </authorList>
    </citation>
    <scope>NUCLEOTIDE SEQUENCE</scope>
    <source>
        <strain evidence="1">CtVCj30</strain>
    </source>
</reference>